<evidence type="ECO:0008006" key="2">
    <source>
        <dbReference type="Google" id="ProtNLM"/>
    </source>
</evidence>
<dbReference type="InterPro" id="IPR028082">
    <property type="entry name" value="Peripla_BP_I"/>
</dbReference>
<name>A0A645I084_9ZZZZ</name>
<accession>A0A645I084</accession>
<protein>
    <recommendedName>
        <fullName evidence="2">Periplasmic binding protein domain-containing protein</fullName>
    </recommendedName>
</protein>
<dbReference type="Gene3D" id="3.40.50.2300">
    <property type="match status" value="2"/>
</dbReference>
<evidence type="ECO:0000313" key="1">
    <source>
        <dbReference type="EMBL" id="MPN44152.1"/>
    </source>
</evidence>
<reference evidence="1" key="1">
    <citation type="submission" date="2019-08" db="EMBL/GenBank/DDBJ databases">
        <authorList>
            <person name="Kucharzyk K."/>
            <person name="Murdoch R.W."/>
            <person name="Higgins S."/>
            <person name="Loffler F."/>
        </authorList>
    </citation>
    <scope>NUCLEOTIDE SEQUENCE</scope>
</reference>
<gene>
    <name evidence="1" type="ORF">SDC9_191713</name>
</gene>
<proteinExistence type="predicted"/>
<dbReference type="EMBL" id="VSSQ01103055">
    <property type="protein sequence ID" value="MPN44152.1"/>
    <property type="molecule type" value="Genomic_DNA"/>
</dbReference>
<dbReference type="SUPFAM" id="SSF53822">
    <property type="entry name" value="Periplasmic binding protein-like I"/>
    <property type="match status" value="1"/>
</dbReference>
<comment type="caution">
    <text evidence="1">The sequence shown here is derived from an EMBL/GenBank/DDBJ whole genome shotgun (WGS) entry which is preliminary data.</text>
</comment>
<organism evidence="1">
    <name type="scientific">bioreactor metagenome</name>
    <dbReference type="NCBI Taxonomy" id="1076179"/>
    <lineage>
        <taxon>unclassified sequences</taxon>
        <taxon>metagenomes</taxon>
        <taxon>ecological metagenomes</taxon>
    </lineage>
</organism>
<sequence>MAILAFDTAATEQAASVATNTENPPLLYGTGATNAIIASLEQGSIDATAAQNEFAAGYLAVEAAVKAVQKKPAPDIKTLTYYLVDRQNMDDADNQKLLFPVTR</sequence>
<dbReference type="AlphaFoldDB" id="A0A645I084"/>